<evidence type="ECO:0000313" key="1">
    <source>
        <dbReference type="EMBL" id="KAL0935964.1"/>
    </source>
</evidence>
<dbReference type="Proteomes" id="UP000805649">
    <property type="component" value="Unassembled WGS sequence"/>
</dbReference>
<organism evidence="1 2">
    <name type="scientific">Colletotrichum truncatum</name>
    <name type="common">Anthracnose fungus</name>
    <name type="synonym">Colletotrichum capsici</name>
    <dbReference type="NCBI Taxonomy" id="5467"/>
    <lineage>
        <taxon>Eukaryota</taxon>
        <taxon>Fungi</taxon>
        <taxon>Dikarya</taxon>
        <taxon>Ascomycota</taxon>
        <taxon>Pezizomycotina</taxon>
        <taxon>Sordariomycetes</taxon>
        <taxon>Hypocreomycetidae</taxon>
        <taxon>Glomerellales</taxon>
        <taxon>Glomerellaceae</taxon>
        <taxon>Colletotrichum</taxon>
        <taxon>Colletotrichum truncatum species complex</taxon>
    </lineage>
</organism>
<dbReference type="EMBL" id="VUJX02000005">
    <property type="protein sequence ID" value="KAL0935964.1"/>
    <property type="molecule type" value="Genomic_DNA"/>
</dbReference>
<accession>A0ACC3YVS0</accession>
<gene>
    <name evidence="1" type="ORF">CTRU02_208179</name>
</gene>
<protein>
    <submittedName>
        <fullName evidence="1">Ankyrin repeat protein</fullName>
    </submittedName>
</protein>
<reference evidence="1 2" key="1">
    <citation type="journal article" date="2020" name="Phytopathology">
        <title>Genome Sequence Resources of Colletotrichum truncatum, C. plurivorum, C. musicola, and C. sojae: Four Species Pathogenic to Soybean (Glycine max).</title>
        <authorList>
            <person name="Rogerio F."/>
            <person name="Boufleur T.R."/>
            <person name="Ciampi-Guillardi M."/>
            <person name="Sukno S.A."/>
            <person name="Thon M.R."/>
            <person name="Massola Junior N.S."/>
            <person name="Baroncelli R."/>
        </authorList>
    </citation>
    <scope>NUCLEOTIDE SEQUENCE [LARGE SCALE GENOMIC DNA]</scope>
    <source>
        <strain evidence="1 2">CMES1059</strain>
    </source>
</reference>
<proteinExistence type="predicted"/>
<evidence type="ECO:0000313" key="2">
    <source>
        <dbReference type="Proteomes" id="UP000805649"/>
    </source>
</evidence>
<name>A0ACC3YVS0_COLTU</name>
<comment type="caution">
    <text evidence="1">The sequence shown here is derived from an EMBL/GenBank/DDBJ whole genome shotgun (WGS) entry which is preliminary data.</text>
</comment>
<keyword evidence="2" id="KW-1185">Reference proteome</keyword>
<sequence length="1013" mass="112416">MSDPRNYTVGWICAISTEFVAARAFLDEVHDGPTEVARNDSNSYALGQLGNHNVVIAVLPDGEYGTTSAAVVARDMLHSFPNIRIGLMVGIGGGAPSSKHDIRHGDIVVSSPRNGTGGVLQYDFGKSIQSQAFQETGFQNQPPTVLRTAVSGLRAMYEADGHQLDEDIKTILGQKPRLRKKYARPQPGSDRLYKSDIVHPPDTEGSCAEVCGNDPSQLKQRGERDEYDDNPMVHYGLIGSANQLMKDALLRDKLAAEKNVLCFEMEAAGLMNHFPCLVIRGICDYSDSHKNDEWHGFAAMAAAAYAKDLLRRIPPNKVEAETRVKEVLESLGERLDQIGSATGTIRTMVDSMSSDSHMEKFKIWLSPPDTSNNVNHARESRHEGTGSWFLNSTIFQEWKLGTLQHLWLHGLPGCGKTVLATTILDHVAHLNDRVTVDFFFDFSDATKQKPEDMCRSLAFQLYARRIEARKELDDLFKSHQSNRKQPTTQMIFECFQKMLQGIEKLCIIVDAVDECIKRTELLKWIQSIVSNPNLAHVQFLVTGRSEEEFVRGFKSIFGENNCIPLEKDSVNADIRSYISARLKESEEFKKWASTPSVLQSIQDEIGHKADGMFRWAACQLDSLEACLDREELQTALKSLPKDLDATYSRIIQNIPQHRKNKAIRLLQFLVCADRALTLQEAVDLIAVRIESGGGFNPEDRLPDPEDITRFCPSLITLVEASNFVKARVVLQLAHFSVKEYLLRHDAERFTKIGPSITITRTCLTYLTSVNKDVVGEILSQFPLAPYAAEILMQHAKPAESLGDVAAAMVCFLQNPTTLQMWATLSRSDYPQVIPAVPEASSLYYASEQGLVATVKRLLSTPIDVNAKGGPRGNALCAAMDNREAEIVRMLLENGADANSQGSWYGSILCSAVGSQEKEITKMLLDRGADVNAQDSQFGNALCVAVVNQDKDIIQMLLDKGADVNARGRNFVNAICVAVIHQNKEIIQMLLDKGADVEAQDGYYRDTLHATFNS</sequence>